<dbReference type="InterPro" id="IPR001680">
    <property type="entry name" value="WD40_rpt"/>
</dbReference>
<dbReference type="PROSITE" id="PS50294">
    <property type="entry name" value="WD_REPEATS_REGION"/>
    <property type="match status" value="1"/>
</dbReference>
<dbReference type="SUPFAM" id="SSF50978">
    <property type="entry name" value="WD40 repeat-like"/>
    <property type="match status" value="1"/>
</dbReference>
<dbReference type="OrthoDB" id="10255630at2759"/>
<dbReference type="PROSITE" id="PS50082">
    <property type="entry name" value="WD_REPEATS_2"/>
    <property type="match status" value="1"/>
</dbReference>
<gene>
    <name evidence="2" type="primary">gnb1</name>
    <name evidence="2" type="ORF">E2C01_093206</name>
</gene>
<organism evidence="2 3">
    <name type="scientific">Portunus trituberculatus</name>
    <name type="common">Swimming crab</name>
    <name type="synonym">Neptunus trituberculatus</name>
    <dbReference type="NCBI Taxonomy" id="210409"/>
    <lineage>
        <taxon>Eukaryota</taxon>
        <taxon>Metazoa</taxon>
        <taxon>Ecdysozoa</taxon>
        <taxon>Arthropoda</taxon>
        <taxon>Crustacea</taxon>
        <taxon>Multicrustacea</taxon>
        <taxon>Malacostraca</taxon>
        <taxon>Eumalacostraca</taxon>
        <taxon>Eucarida</taxon>
        <taxon>Decapoda</taxon>
        <taxon>Pleocyemata</taxon>
        <taxon>Brachyura</taxon>
        <taxon>Eubrachyura</taxon>
        <taxon>Portunoidea</taxon>
        <taxon>Portunidae</taxon>
        <taxon>Portuninae</taxon>
        <taxon>Portunus</taxon>
    </lineage>
</organism>
<evidence type="ECO:0000313" key="2">
    <source>
        <dbReference type="EMBL" id="MPC97868.1"/>
    </source>
</evidence>
<sequence>MSLAPDNNCFVTGSVDRTMKLWDVRDPDTCKQTFWGHTSDVNSVYVSVCWVSWSI</sequence>
<dbReference type="AlphaFoldDB" id="A0A5B7JXZ7"/>
<keyword evidence="3" id="KW-1185">Reference proteome</keyword>
<dbReference type="InterPro" id="IPR015943">
    <property type="entry name" value="WD40/YVTN_repeat-like_dom_sf"/>
</dbReference>
<dbReference type="Pfam" id="PF00400">
    <property type="entry name" value="WD40"/>
    <property type="match status" value="2"/>
</dbReference>
<name>A0A5B7JXZ7_PORTR</name>
<comment type="caution">
    <text evidence="2">The sequence shown here is derived from an EMBL/GenBank/DDBJ whole genome shotgun (WGS) entry which is preliminary data.</text>
</comment>
<accession>A0A5B7JXZ7</accession>
<protein>
    <submittedName>
        <fullName evidence="2">Guanine nucleotide-binding protein G(I)/G(S)/G(T) subunit beta-1</fullName>
    </submittedName>
</protein>
<dbReference type="Proteomes" id="UP000324222">
    <property type="component" value="Unassembled WGS sequence"/>
</dbReference>
<proteinExistence type="predicted"/>
<evidence type="ECO:0000256" key="1">
    <source>
        <dbReference type="PROSITE-ProRule" id="PRU00221"/>
    </source>
</evidence>
<keyword evidence="1" id="KW-0853">WD repeat</keyword>
<reference evidence="2 3" key="1">
    <citation type="submission" date="2019-05" db="EMBL/GenBank/DDBJ databases">
        <title>Another draft genome of Portunus trituberculatus and its Hox gene families provides insights of decapod evolution.</title>
        <authorList>
            <person name="Jeong J.-H."/>
            <person name="Song I."/>
            <person name="Kim S."/>
            <person name="Choi T."/>
            <person name="Kim D."/>
            <person name="Ryu S."/>
            <person name="Kim W."/>
        </authorList>
    </citation>
    <scope>NUCLEOTIDE SEQUENCE [LARGE SCALE GENOMIC DNA]</scope>
    <source>
        <tissue evidence="2">Muscle</tissue>
    </source>
</reference>
<evidence type="ECO:0000313" key="3">
    <source>
        <dbReference type="Proteomes" id="UP000324222"/>
    </source>
</evidence>
<dbReference type="InterPro" id="IPR036322">
    <property type="entry name" value="WD40_repeat_dom_sf"/>
</dbReference>
<dbReference type="EMBL" id="VSRR010111805">
    <property type="protein sequence ID" value="MPC97868.1"/>
    <property type="molecule type" value="Genomic_DNA"/>
</dbReference>
<dbReference type="Gene3D" id="2.130.10.10">
    <property type="entry name" value="YVTN repeat-like/Quinoprotein amine dehydrogenase"/>
    <property type="match status" value="1"/>
</dbReference>
<feature type="repeat" description="WD" evidence="1">
    <location>
        <begin position="1"/>
        <end position="32"/>
    </location>
</feature>